<comment type="similarity">
    <text evidence="1">Belongs to the peptidase S16 family.</text>
</comment>
<feature type="domain" description="Lon proteolytic" evidence="2">
    <location>
        <begin position="237"/>
        <end position="337"/>
    </location>
</feature>
<feature type="active site" evidence="1">
    <location>
        <position position="289"/>
    </location>
</feature>
<dbReference type="PANTHER" id="PTHR10046">
    <property type="entry name" value="ATP DEPENDENT LON PROTEASE FAMILY MEMBER"/>
    <property type="match status" value="1"/>
</dbReference>
<keyword evidence="1 3" id="KW-0378">Hydrolase</keyword>
<organism evidence="3 4">
    <name type="scientific">Nesterenkonia flava</name>
    <dbReference type="NCBI Taxonomy" id="469799"/>
    <lineage>
        <taxon>Bacteria</taxon>
        <taxon>Bacillati</taxon>
        <taxon>Actinomycetota</taxon>
        <taxon>Actinomycetes</taxon>
        <taxon>Micrococcales</taxon>
        <taxon>Micrococcaceae</taxon>
        <taxon>Nesterenkonia</taxon>
    </lineage>
</organism>
<dbReference type="EMBL" id="JAVKGT010000003">
    <property type="protein sequence ID" value="MDR5710835.1"/>
    <property type="molecule type" value="Genomic_DNA"/>
</dbReference>
<dbReference type="InterPro" id="IPR036034">
    <property type="entry name" value="PDZ_sf"/>
</dbReference>
<gene>
    <name evidence="3" type="ORF">RH857_01595</name>
</gene>
<comment type="catalytic activity">
    <reaction evidence="1">
        <text>Hydrolysis of proteins in presence of ATP.</text>
        <dbReference type="EC" id="3.4.21.53"/>
    </reaction>
</comment>
<name>A0ABU1FQC8_9MICC</name>
<evidence type="ECO:0000313" key="4">
    <source>
        <dbReference type="Proteomes" id="UP001260872"/>
    </source>
</evidence>
<dbReference type="Gene3D" id="3.30.230.10">
    <property type="match status" value="1"/>
</dbReference>
<reference evidence="4" key="1">
    <citation type="submission" date="2023-07" db="EMBL/GenBank/DDBJ databases">
        <title>Description of three actinobacteria isolated from air of manufacturing shop in a pharmaceutical factory.</title>
        <authorList>
            <person name="Zhang D.-F."/>
        </authorList>
    </citation>
    <scope>NUCLEOTIDE SEQUENCE [LARGE SCALE GENOMIC DNA]</scope>
    <source>
        <strain evidence="4">CCTCC AB 207010</strain>
    </source>
</reference>
<feature type="active site" evidence="1">
    <location>
        <position position="244"/>
    </location>
</feature>
<dbReference type="InterPro" id="IPR020568">
    <property type="entry name" value="Ribosomal_Su5_D2-typ_SF"/>
</dbReference>
<dbReference type="InterPro" id="IPR027065">
    <property type="entry name" value="Lon_Prtase"/>
</dbReference>
<evidence type="ECO:0000313" key="3">
    <source>
        <dbReference type="EMBL" id="MDR5710835.1"/>
    </source>
</evidence>
<accession>A0ABU1FQC8</accession>
<dbReference type="EC" id="3.4.21.53" evidence="1"/>
<dbReference type="GO" id="GO:0006508">
    <property type="term" value="P:proteolysis"/>
    <property type="evidence" value="ECO:0007669"/>
    <property type="project" value="UniProtKB-KW"/>
</dbReference>
<dbReference type="RefSeq" id="WP_310536229.1">
    <property type="nucleotide sequence ID" value="NZ_BAAAOC010000018.1"/>
</dbReference>
<proteinExistence type="inferred from homology"/>
<dbReference type="InterPro" id="IPR008269">
    <property type="entry name" value="Lon_proteolytic"/>
</dbReference>
<evidence type="ECO:0000259" key="2">
    <source>
        <dbReference type="PROSITE" id="PS51786"/>
    </source>
</evidence>
<protein>
    <recommendedName>
        <fullName evidence="1">endopeptidase La</fullName>
        <ecNumber evidence="1">3.4.21.53</ecNumber>
    </recommendedName>
</protein>
<keyword evidence="1 3" id="KW-0645">Protease</keyword>
<sequence length="354" mass="37302">MTLRRTAQLVTGTGALLGGLAVLVLPSPYVIESPGPLVNTIGEVQEWPVISVDGAETYETEGSLSLTTVYVSGAPTSTVRVPTAVYAWVSPTSDMLPHELVHPSGTTDEDIRQRNTQAMAASYELALAAALDYLGTDYTLKLSVLEFTDQAREAGTDEILAHGDQILSAQGEEITGIEGLRNAVNEAAGQPLELTVARGEDQIQLEVPTYQEADGEYYVGLMLASEFDFPVELDIRVGEVGGPSAGLMFALGIIDTLTEESLTGGEDFAGTGTVDPDGTVGAIGGIAQKVVGARERGVEHFLAPRDNCDELTGRTPDGLTVYGVEDVAEAVRIVEAVRDNDEDFLAGLEPCGTA</sequence>
<dbReference type="PROSITE" id="PS51786">
    <property type="entry name" value="LON_PROTEOLYTIC"/>
    <property type="match status" value="1"/>
</dbReference>
<dbReference type="Pfam" id="PF05362">
    <property type="entry name" value="Lon_C"/>
    <property type="match status" value="1"/>
</dbReference>
<comment type="caution">
    <text evidence="3">The sequence shown here is derived from an EMBL/GenBank/DDBJ whole genome shotgun (WGS) entry which is preliminary data.</text>
</comment>
<evidence type="ECO:0000256" key="1">
    <source>
        <dbReference type="PROSITE-ProRule" id="PRU01122"/>
    </source>
</evidence>
<dbReference type="GO" id="GO:0008233">
    <property type="term" value="F:peptidase activity"/>
    <property type="evidence" value="ECO:0007669"/>
    <property type="project" value="UniProtKB-KW"/>
</dbReference>
<dbReference type="InterPro" id="IPR014721">
    <property type="entry name" value="Ribsml_uS5_D2-typ_fold_subgr"/>
</dbReference>
<dbReference type="SUPFAM" id="SSF54211">
    <property type="entry name" value="Ribosomal protein S5 domain 2-like"/>
    <property type="match status" value="1"/>
</dbReference>
<keyword evidence="1" id="KW-0720">Serine protease</keyword>
<dbReference type="Proteomes" id="UP001260872">
    <property type="component" value="Unassembled WGS sequence"/>
</dbReference>
<dbReference type="SUPFAM" id="SSF50156">
    <property type="entry name" value="PDZ domain-like"/>
    <property type="match status" value="1"/>
</dbReference>
<keyword evidence="4" id="KW-1185">Reference proteome</keyword>